<dbReference type="Proteomes" id="UP001286456">
    <property type="component" value="Unassembled WGS sequence"/>
</dbReference>
<feature type="domain" description="Aminoglycoside phosphotransferase" evidence="1">
    <location>
        <begin position="56"/>
        <end position="316"/>
    </location>
</feature>
<dbReference type="Gene3D" id="3.90.1200.10">
    <property type="match status" value="1"/>
</dbReference>
<dbReference type="SUPFAM" id="SSF56112">
    <property type="entry name" value="Protein kinase-like (PK-like)"/>
    <property type="match status" value="1"/>
</dbReference>
<dbReference type="EMBL" id="JAUEPO010000004">
    <property type="protein sequence ID" value="KAK3324811.1"/>
    <property type="molecule type" value="Genomic_DNA"/>
</dbReference>
<dbReference type="InterPro" id="IPR011009">
    <property type="entry name" value="Kinase-like_dom_sf"/>
</dbReference>
<organism evidence="2 3">
    <name type="scientific">Cercophora scortea</name>
    <dbReference type="NCBI Taxonomy" id="314031"/>
    <lineage>
        <taxon>Eukaryota</taxon>
        <taxon>Fungi</taxon>
        <taxon>Dikarya</taxon>
        <taxon>Ascomycota</taxon>
        <taxon>Pezizomycotina</taxon>
        <taxon>Sordariomycetes</taxon>
        <taxon>Sordariomycetidae</taxon>
        <taxon>Sordariales</taxon>
        <taxon>Lasiosphaeriaceae</taxon>
        <taxon>Cercophora</taxon>
    </lineage>
</organism>
<gene>
    <name evidence="2" type="ORF">B0T19DRAFT_477647</name>
</gene>
<comment type="caution">
    <text evidence="2">The sequence shown here is derived from an EMBL/GenBank/DDBJ whole genome shotgun (WGS) entry which is preliminary data.</text>
</comment>
<evidence type="ECO:0000313" key="2">
    <source>
        <dbReference type="EMBL" id="KAK3324811.1"/>
    </source>
</evidence>
<dbReference type="InterPro" id="IPR051678">
    <property type="entry name" value="AGP_Transferase"/>
</dbReference>
<dbReference type="AlphaFoldDB" id="A0AAE0M9X7"/>
<name>A0AAE0M9X7_9PEZI</name>
<evidence type="ECO:0000259" key="1">
    <source>
        <dbReference type="Pfam" id="PF01636"/>
    </source>
</evidence>
<keyword evidence="3" id="KW-1185">Reference proteome</keyword>
<sequence>MRDASRDGLVWDDNGLDLEPRWAREPDIEAIDRVCRRHLGISSHDKADCAVYFHTAGAFNKLYLVDTVRGRFMMRVSLPVDPRNKTRGEVATLRLVRRRTDIPVPAVVAFADTSANEIGFEWILMELMPGKLAYYRWRKMSMAQKEALVARMVDCQVQLLRCSSSVVDDGFRGIGTLQDADRDTSDRDAAAAAPAPGQIVSSVFFSGAHYHYTIPRGPFRSSHDWLRAHLNIIIKEHTTALADTKDADDKEYAEGILRVARKLLRLLHKIFPAIVSPPERTVLWHDDLSLMNIMVDDEGRVTAIIDWECVSTMPVWVASQMPEFLRGATREQRPDRNRYTDVSDRGSDVAFFGEGLEDSLDNEGKTELYWIHLMEYEQTQLRKVFATRMRQLRPGWDMDVTEAALKVDFLGAVNRCGAGFYLRRIEQWADAIERKEFLSLMEVLRVGLRKEKSTTGTGTHGTARSAAL</sequence>
<evidence type="ECO:0000313" key="3">
    <source>
        <dbReference type="Proteomes" id="UP001286456"/>
    </source>
</evidence>
<dbReference type="Pfam" id="PF01636">
    <property type="entry name" value="APH"/>
    <property type="match status" value="1"/>
</dbReference>
<proteinExistence type="predicted"/>
<dbReference type="PANTHER" id="PTHR21310:SF13">
    <property type="entry name" value="AMINOGLYCOSIDE PHOSPHOTRANSFERASE DOMAIN-CONTAINING PROTEIN"/>
    <property type="match status" value="1"/>
</dbReference>
<reference evidence="2" key="1">
    <citation type="journal article" date="2023" name="Mol. Phylogenet. Evol.">
        <title>Genome-scale phylogeny and comparative genomics of the fungal order Sordariales.</title>
        <authorList>
            <person name="Hensen N."/>
            <person name="Bonometti L."/>
            <person name="Westerberg I."/>
            <person name="Brannstrom I.O."/>
            <person name="Guillou S."/>
            <person name="Cros-Aarteil S."/>
            <person name="Calhoun S."/>
            <person name="Haridas S."/>
            <person name="Kuo A."/>
            <person name="Mondo S."/>
            <person name="Pangilinan J."/>
            <person name="Riley R."/>
            <person name="LaButti K."/>
            <person name="Andreopoulos B."/>
            <person name="Lipzen A."/>
            <person name="Chen C."/>
            <person name="Yan M."/>
            <person name="Daum C."/>
            <person name="Ng V."/>
            <person name="Clum A."/>
            <person name="Steindorff A."/>
            <person name="Ohm R.A."/>
            <person name="Martin F."/>
            <person name="Silar P."/>
            <person name="Natvig D.O."/>
            <person name="Lalanne C."/>
            <person name="Gautier V."/>
            <person name="Ament-Velasquez S.L."/>
            <person name="Kruys A."/>
            <person name="Hutchinson M.I."/>
            <person name="Powell A.J."/>
            <person name="Barry K."/>
            <person name="Miller A.N."/>
            <person name="Grigoriev I.V."/>
            <person name="Debuchy R."/>
            <person name="Gladieux P."/>
            <person name="Hiltunen Thoren M."/>
            <person name="Johannesson H."/>
        </authorList>
    </citation>
    <scope>NUCLEOTIDE SEQUENCE</scope>
    <source>
        <strain evidence="2">SMH4131-1</strain>
    </source>
</reference>
<dbReference type="InterPro" id="IPR002575">
    <property type="entry name" value="Aminoglycoside_PTrfase"/>
</dbReference>
<protein>
    <submittedName>
        <fullName evidence="2">Phosphotransferase enzyme family-domain-containing protein</fullName>
    </submittedName>
</protein>
<dbReference type="PANTHER" id="PTHR21310">
    <property type="entry name" value="AMINOGLYCOSIDE PHOSPHOTRANSFERASE-RELATED-RELATED"/>
    <property type="match status" value="1"/>
</dbReference>
<accession>A0AAE0M9X7</accession>
<reference evidence="2" key="2">
    <citation type="submission" date="2023-06" db="EMBL/GenBank/DDBJ databases">
        <authorList>
            <consortium name="Lawrence Berkeley National Laboratory"/>
            <person name="Haridas S."/>
            <person name="Hensen N."/>
            <person name="Bonometti L."/>
            <person name="Westerberg I."/>
            <person name="Brannstrom I.O."/>
            <person name="Guillou S."/>
            <person name="Cros-Aarteil S."/>
            <person name="Calhoun S."/>
            <person name="Kuo A."/>
            <person name="Mondo S."/>
            <person name="Pangilinan J."/>
            <person name="Riley R."/>
            <person name="Labutti K."/>
            <person name="Andreopoulos B."/>
            <person name="Lipzen A."/>
            <person name="Chen C."/>
            <person name="Yanf M."/>
            <person name="Daum C."/>
            <person name="Ng V."/>
            <person name="Clum A."/>
            <person name="Steindorff A."/>
            <person name="Ohm R."/>
            <person name="Martin F."/>
            <person name="Silar P."/>
            <person name="Natvig D."/>
            <person name="Lalanne C."/>
            <person name="Gautier V."/>
            <person name="Ament-Velasquez S.L."/>
            <person name="Kruys A."/>
            <person name="Hutchinson M.I."/>
            <person name="Powell A.J."/>
            <person name="Barry K."/>
            <person name="Miller A.N."/>
            <person name="Grigoriev I.V."/>
            <person name="Debuchy R."/>
            <person name="Gladieux P."/>
            <person name="Thoren M.H."/>
            <person name="Johannesson H."/>
        </authorList>
    </citation>
    <scope>NUCLEOTIDE SEQUENCE</scope>
    <source>
        <strain evidence="2">SMH4131-1</strain>
    </source>
</reference>